<evidence type="ECO:0000259" key="8">
    <source>
        <dbReference type="Pfam" id="PF07732"/>
    </source>
</evidence>
<keyword evidence="4" id="KW-0186">Copper</keyword>
<feature type="domain" description="Plastocyanin-like" evidence="8">
    <location>
        <begin position="115"/>
        <end position="225"/>
    </location>
</feature>
<feature type="signal peptide" evidence="5">
    <location>
        <begin position="1"/>
        <end position="19"/>
    </location>
</feature>
<dbReference type="InterPro" id="IPR011707">
    <property type="entry name" value="Cu-oxidase-like_N"/>
</dbReference>
<dbReference type="Pfam" id="PF07732">
    <property type="entry name" value="Cu-oxidase_3"/>
    <property type="match status" value="1"/>
</dbReference>
<feature type="chain" id="PRO_5012255407" evidence="5">
    <location>
        <begin position="20"/>
        <end position="653"/>
    </location>
</feature>
<dbReference type="EMBL" id="KV907534">
    <property type="protein sequence ID" value="OOF90367.1"/>
    <property type="molecule type" value="Genomic_DNA"/>
</dbReference>
<keyword evidence="3" id="KW-0560">Oxidoreductase</keyword>
<dbReference type="InterPro" id="IPR002355">
    <property type="entry name" value="Cu_oxidase_Cu_BS"/>
</dbReference>
<proteinExistence type="inferred from homology"/>
<dbReference type="InterPro" id="IPR008972">
    <property type="entry name" value="Cupredoxin"/>
</dbReference>
<gene>
    <name evidence="9" type="ORF">ASPCADRAFT_519260</name>
</gene>
<protein>
    <submittedName>
        <fullName evidence="9">Multicopper oxidase</fullName>
    </submittedName>
</protein>
<dbReference type="InterPro" id="IPR001117">
    <property type="entry name" value="Cu-oxidase_2nd"/>
</dbReference>
<evidence type="ECO:0000256" key="5">
    <source>
        <dbReference type="SAM" id="SignalP"/>
    </source>
</evidence>
<evidence type="ECO:0000256" key="4">
    <source>
        <dbReference type="ARBA" id="ARBA00023008"/>
    </source>
</evidence>
<dbReference type="PANTHER" id="PTHR11709:SF71">
    <property type="entry name" value="OXIDOREDUCTASE TPCJ"/>
    <property type="match status" value="1"/>
</dbReference>
<dbReference type="CDD" id="cd13854">
    <property type="entry name" value="CuRO_1_MaLCC_like"/>
    <property type="match status" value="1"/>
</dbReference>
<dbReference type="OrthoDB" id="2121828at2759"/>
<dbReference type="GO" id="GO:0016491">
    <property type="term" value="F:oxidoreductase activity"/>
    <property type="evidence" value="ECO:0007669"/>
    <property type="project" value="UniProtKB-KW"/>
</dbReference>
<reference evidence="10" key="1">
    <citation type="journal article" date="2017" name="Genome Biol.">
        <title>Comparative genomics reveals high biological diversity and specific adaptations in the industrially and medically important fungal genus Aspergillus.</title>
        <authorList>
            <person name="de Vries R.P."/>
            <person name="Riley R."/>
            <person name="Wiebenga A."/>
            <person name="Aguilar-Osorio G."/>
            <person name="Amillis S."/>
            <person name="Uchima C.A."/>
            <person name="Anderluh G."/>
            <person name="Asadollahi M."/>
            <person name="Askin M."/>
            <person name="Barry K."/>
            <person name="Battaglia E."/>
            <person name="Bayram O."/>
            <person name="Benocci T."/>
            <person name="Braus-Stromeyer S.A."/>
            <person name="Caldana C."/>
            <person name="Canovas D."/>
            <person name="Cerqueira G.C."/>
            <person name="Chen F."/>
            <person name="Chen W."/>
            <person name="Choi C."/>
            <person name="Clum A."/>
            <person name="Dos Santos R.A."/>
            <person name="Damasio A.R."/>
            <person name="Diallinas G."/>
            <person name="Emri T."/>
            <person name="Fekete E."/>
            <person name="Flipphi M."/>
            <person name="Freyberg S."/>
            <person name="Gallo A."/>
            <person name="Gournas C."/>
            <person name="Habgood R."/>
            <person name="Hainaut M."/>
            <person name="Harispe M.L."/>
            <person name="Henrissat B."/>
            <person name="Hilden K.S."/>
            <person name="Hope R."/>
            <person name="Hossain A."/>
            <person name="Karabika E."/>
            <person name="Karaffa L."/>
            <person name="Karanyi Z."/>
            <person name="Krasevec N."/>
            <person name="Kuo A."/>
            <person name="Kusch H."/>
            <person name="LaButti K."/>
            <person name="Lagendijk E.L."/>
            <person name="Lapidus A."/>
            <person name="Levasseur A."/>
            <person name="Lindquist E."/>
            <person name="Lipzen A."/>
            <person name="Logrieco A.F."/>
            <person name="MacCabe A."/>
            <person name="Maekelae M.R."/>
            <person name="Malavazi I."/>
            <person name="Melin P."/>
            <person name="Meyer V."/>
            <person name="Mielnichuk N."/>
            <person name="Miskei M."/>
            <person name="Molnar A.P."/>
            <person name="Mule G."/>
            <person name="Ngan C.Y."/>
            <person name="Orejas M."/>
            <person name="Orosz E."/>
            <person name="Ouedraogo J.P."/>
            <person name="Overkamp K.M."/>
            <person name="Park H.-S."/>
            <person name="Perrone G."/>
            <person name="Piumi F."/>
            <person name="Punt P.J."/>
            <person name="Ram A.F."/>
            <person name="Ramon A."/>
            <person name="Rauscher S."/>
            <person name="Record E."/>
            <person name="Riano-Pachon D.M."/>
            <person name="Robert V."/>
            <person name="Roehrig J."/>
            <person name="Ruller R."/>
            <person name="Salamov A."/>
            <person name="Salih N.S."/>
            <person name="Samson R.A."/>
            <person name="Sandor E."/>
            <person name="Sanguinetti M."/>
            <person name="Schuetze T."/>
            <person name="Sepcic K."/>
            <person name="Shelest E."/>
            <person name="Sherlock G."/>
            <person name="Sophianopoulou V."/>
            <person name="Squina F.M."/>
            <person name="Sun H."/>
            <person name="Susca A."/>
            <person name="Todd R.B."/>
            <person name="Tsang A."/>
            <person name="Unkles S.E."/>
            <person name="van de Wiele N."/>
            <person name="van Rossen-Uffink D."/>
            <person name="Oliveira J.V."/>
            <person name="Vesth T.C."/>
            <person name="Visser J."/>
            <person name="Yu J.-H."/>
            <person name="Zhou M."/>
            <person name="Andersen M.R."/>
            <person name="Archer D.B."/>
            <person name="Baker S.E."/>
            <person name="Benoit I."/>
            <person name="Brakhage A.A."/>
            <person name="Braus G.H."/>
            <person name="Fischer R."/>
            <person name="Frisvad J.C."/>
            <person name="Goldman G.H."/>
            <person name="Houbraken J."/>
            <person name="Oakley B."/>
            <person name="Pocsi I."/>
            <person name="Scazzocchio C."/>
            <person name="Seiboth B."/>
            <person name="vanKuyk P.A."/>
            <person name="Wortman J."/>
            <person name="Dyer P.S."/>
            <person name="Grigoriev I.V."/>
        </authorList>
    </citation>
    <scope>NUCLEOTIDE SEQUENCE [LARGE SCALE GENOMIC DNA]</scope>
    <source>
        <strain evidence="10">ITEM 5010</strain>
    </source>
</reference>
<dbReference type="Pfam" id="PF07731">
    <property type="entry name" value="Cu-oxidase_2"/>
    <property type="match status" value="1"/>
</dbReference>
<dbReference type="InterPro" id="IPR033138">
    <property type="entry name" value="Cu_oxidase_CS"/>
</dbReference>
<dbReference type="GO" id="GO:0005507">
    <property type="term" value="F:copper ion binding"/>
    <property type="evidence" value="ECO:0007669"/>
    <property type="project" value="InterPro"/>
</dbReference>
<dbReference type="VEuPathDB" id="FungiDB:ASPCADRAFT_519260"/>
<feature type="domain" description="Plastocyanin-like" evidence="7">
    <location>
        <begin position="469"/>
        <end position="605"/>
    </location>
</feature>
<dbReference type="SUPFAM" id="SSF49503">
    <property type="entry name" value="Cupredoxins"/>
    <property type="match status" value="3"/>
</dbReference>
<dbReference type="PROSITE" id="PS00080">
    <property type="entry name" value="MULTICOPPER_OXIDASE2"/>
    <property type="match status" value="1"/>
</dbReference>
<dbReference type="Proteomes" id="UP000188318">
    <property type="component" value="Unassembled WGS sequence"/>
</dbReference>
<dbReference type="CDD" id="cd13901">
    <property type="entry name" value="CuRO_3_MaLCC_like"/>
    <property type="match status" value="1"/>
</dbReference>
<comment type="similarity">
    <text evidence="1">Belongs to the multicopper oxidase family.</text>
</comment>
<evidence type="ECO:0000313" key="10">
    <source>
        <dbReference type="Proteomes" id="UP000188318"/>
    </source>
</evidence>
<feature type="domain" description="Plastocyanin-like" evidence="6">
    <location>
        <begin position="239"/>
        <end position="355"/>
    </location>
</feature>
<evidence type="ECO:0000256" key="1">
    <source>
        <dbReference type="ARBA" id="ARBA00010609"/>
    </source>
</evidence>
<dbReference type="InterPro" id="IPR011706">
    <property type="entry name" value="Cu-oxidase_C"/>
</dbReference>
<organism evidence="9 10">
    <name type="scientific">Aspergillus carbonarius (strain ITEM 5010)</name>
    <dbReference type="NCBI Taxonomy" id="602072"/>
    <lineage>
        <taxon>Eukaryota</taxon>
        <taxon>Fungi</taxon>
        <taxon>Dikarya</taxon>
        <taxon>Ascomycota</taxon>
        <taxon>Pezizomycotina</taxon>
        <taxon>Eurotiomycetes</taxon>
        <taxon>Eurotiomycetidae</taxon>
        <taxon>Eurotiales</taxon>
        <taxon>Aspergillaceae</taxon>
        <taxon>Aspergillus</taxon>
        <taxon>Aspergillus subgen. Circumdati</taxon>
    </lineage>
</organism>
<dbReference type="STRING" id="602072.A0A1R3R7A6"/>
<evidence type="ECO:0000256" key="2">
    <source>
        <dbReference type="ARBA" id="ARBA00022723"/>
    </source>
</evidence>
<evidence type="ECO:0000259" key="7">
    <source>
        <dbReference type="Pfam" id="PF07731"/>
    </source>
</evidence>
<dbReference type="PANTHER" id="PTHR11709">
    <property type="entry name" value="MULTI-COPPER OXIDASE"/>
    <property type="match status" value="1"/>
</dbReference>
<dbReference type="InterPro" id="IPR045087">
    <property type="entry name" value="Cu-oxidase_fam"/>
</dbReference>
<keyword evidence="2" id="KW-0479">Metal-binding</keyword>
<dbReference type="PROSITE" id="PS00079">
    <property type="entry name" value="MULTICOPPER_OXIDASE1"/>
    <property type="match status" value="1"/>
</dbReference>
<dbReference type="AlphaFoldDB" id="A0A1R3R7A6"/>
<dbReference type="Gene3D" id="2.60.40.420">
    <property type="entry name" value="Cupredoxins - blue copper proteins"/>
    <property type="match status" value="3"/>
</dbReference>
<evidence type="ECO:0000313" key="9">
    <source>
        <dbReference type="EMBL" id="OOF90367.1"/>
    </source>
</evidence>
<dbReference type="Pfam" id="PF00394">
    <property type="entry name" value="Cu-oxidase"/>
    <property type="match status" value="1"/>
</dbReference>
<keyword evidence="10" id="KW-1185">Reference proteome</keyword>
<sequence>MLLESCFTAIINFFGFASLVPFQQQPLPPHGAAPSDSDDLEFTPIGSSITCDYTGLSKYYTGPDTHGNWSVWFESKDESQNKSITIDTDYEDYIPPGIDRHFYVDVGMDEADPKTPDGRDYRQGKYFNNSYPGPYIEACWGDTIHVHVTNSLEHNGTAIHMHGIRMFNDSLADGVPGVSQCPIAPGETFTYKFRAVQYGTTWYHSHYSLQYTDGLLGPLTIHGPASAFEDWNWATVEGMVQGPISMDSIIINGNGSYQGRYPDNRYRQRVKPNKRILLRLINASTDTAYIFSIDDHELEVIGADLVPVHPYNKTHLYIGIGQRYHVILRTKPEVLHEPSYWIRTEPAQHCENFACEPNERQGILLYDDNVTRDPTTGKHDYDPMCQDENHTDIKPILEWQVPRPSPEQLKNVRFLFEVKREANFTLPPEPEGNIPAGPDISVWKIMDDDPAWVDYTDPTVNHTDRPEDDWPPTAALFEINQTTYGGWAYMLVDGGHQKELPPSKPGDSVIPAAHPIHLHGHDFALLKQSYDPFNHSLIGNDTAMNSFIDTFTLDNPARRDVVLLPLNGYIVIAFKVDNPGAWLLHCHIAWHASGGLALQILEDKEQLSPDIIGSPASDASDQLQEGCDSWKTWYDNWGNHADPTGRFQDDSGV</sequence>
<dbReference type="OMA" id="MAPAGGY"/>
<evidence type="ECO:0000256" key="3">
    <source>
        <dbReference type="ARBA" id="ARBA00023002"/>
    </source>
</evidence>
<accession>A0A1R3R7A6</accession>
<keyword evidence="5" id="KW-0732">Signal</keyword>
<evidence type="ECO:0000259" key="6">
    <source>
        <dbReference type="Pfam" id="PF00394"/>
    </source>
</evidence>
<name>A0A1R3R7A6_ASPC5</name>